<dbReference type="PROSITE" id="PS50237">
    <property type="entry name" value="HECT"/>
    <property type="match status" value="1"/>
</dbReference>
<dbReference type="GO" id="GO:0006511">
    <property type="term" value="P:ubiquitin-dependent protein catabolic process"/>
    <property type="evidence" value="ECO:0007669"/>
    <property type="project" value="InterPro"/>
</dbReference>
<dbReference type="FunFam" id="2.20.70.10:FF:000048">
    <property type="entry name" value="HECT, C2 and WW domain-containing E3 ubiquitin protein ligase 1"/>
    <property type="match status" value="1"/>
</dbReference>
<feature type="domain" description="WW" evidence="13">
    <location>
        <begin position="217"/>
        <end position="250"/>
    </location>
</feature>
<dbReference type="AlphaFoldDB" id="A0A3B3VUH4"/>
<dbReference type="FunFam" id="2.20.70.10:FF:000007">
    <property type="entry name" value="E3 ubiquitin-protein ligase HECW2 isoform X1"/>
    <property type="match status" value="1"/>
</dbReference>
<name>A0A3B3VUH4_9TELE</name>
<reference evidence="15" key="1">
    <citation type="submission" date="2025-08" db="UniProtKB">
        <authorList>
            <consortium name="Ensembl"/>
        </authorList>
    </citation>
    <scope>IDENTIFICATION</scope>
</reference>
<evidence type="ECO:0000256" key="9">
    <source>
        <dbReference type="PIRNR" id="PIRNR001569"/>
    </source>
</evidence>
<accession>A0A3B3VUH4</accession>
<dbReference type="InterPro" id="IPR024928">
    <property type="entry name" value="E3_ub_ligase_SMURF1"/>
</dbReference>
<feature type="active site" description="Glycyl thioester intermediate" evidence="10 11">
    <location>
        <position position="784"/>
    </location>
</feature>
<evidence type="ECO:0000313" key="16">
    <source>
        <dbReference type="Proteomes" id="UP000261500"/>
    </source>
</evidence>
<evidence type="ECO:0000256" key="10">
    <source>
        <dbReference type="PIRSR" id="PIRSR001569-1"/>
    </source>
</evidence>
<evidence type="ECO:0000256" key="8">
    <source>
        <dbReference type="ARBA" id="ARBA00022786"/>
    </source>
</evidence>
<dbReference type="GO" id="GO:0005737">
    <property type="term" value="C:cytoplasm"/>
    <property type="evidence" value="ECO:0007669"/>
    <property type="project" value="UniProtKB-SubCell"/>
</dbReference>
<keyword evidence="5" id="KW-0597">Phosphoprotein</keyword>
<comment type="subcellular location">
    <subcellularLocation>
        <location evidence="2">Cytoplasm</location>
    </subcellularLocation>
</comment>
<evidence type="ECO:0000259" key="14">
    <source>
        <dbReference type="PROSITE" id="PS50237"/>
    </source>
</evidence>
<keyword evidence="4" id="KW-0963">Cytoplasm</keyword>
<evidence type="ECO:0000256" key="7">
    <source>
        <dbReference type="ARBA" id="ARBA00022737"/>
    </source>
</evidence>
<dbReference type="Proteomes" id="UP000261500">
    <property type="component" value="Unplaced"/>
</dbReference>
<dbReference type="CDD" id="cd00078">
    <property type="entry name" value="HECTc"/>
    <property type="match status" value="1"/>
</dbReference>
<dbReference type="InterPro" id="IPR035983">
    <property type="entry name" value="Hect_E3_ubiquitin_ligase"/>
</dbReference>
<keyword evidence="7" id="KW-0677">Repeat</keyword>
<dbReference type="SMART" id="SM00456">
    <property type="entry name" value="WW"/>
    <property type="match status" value="2"/>
</dbReference>
<dbReference type="GeneTree" id="ENSGT00940000155466"/>
<dbReference type="FunFam" id="3.30.2160.10:FF:000005">
    <property type="entry name" value="E3 ubiquitin-protein ligase HECW2 isoform X1"/>
    <property type="match status" value="1"/>
</dbReference>
<keyword evidence="16" id="KW-1185">Reference proteome</keyword>
<dbReference type="GO" id="GO:0061630">
    <property type="term" value="F:ubiquitin protein ligase activity"/>
    <property type="evidence" value="ECO:0007669"/>
    <property type="project" value="UniProtKB-EC"/>
</dbReference>
<feature type="domain" description="WW" evidence="13">
    <location>
        <begin position="42"/>
        <end position="75"/>
    </location>
</feature>
<dbReference type="Gene3D" id="3.30.2410.10">
    <property type="entry name" value="Hect, E3 ligase catalytic domain"/>
    <property type="match status" value="1"/>
</dbReference>
<dbReference type="Ensembl" id="ENSPLAT00000030235.1">
    <property type="protein sequence ID" value="ENSPLAP00000028454.1"/>
    <property type="gene ID" value="ENSPLAG00000017917.1"/>
</dbReference>
<evidence type="ECO:0000256" key="11">
    <source>
        <dbReference type="PROSITE-ProRule" id="PRU00104"/>
    </source>
</evidence>
<feature type="region of interest" description="Disordered" evidence="12">
    <location>
        <begin position="104"/>
        <end position="138"/>
    </location>
</feature>
<dbReference type="PANTHER" id="PTHR11254">
    <property type="entry name" value="HECT DOMAIN UBIQUITIN-PROTEIN LIGASE"/>
    <property type="match status" value="1"/>
</dbReference>
<feature type="compositionally biased region" description="Basic and acidic residues" evidence="12">
    <location>
        <begin position="124"/>
        <end position="134"/>
    </location>
</feature>
<dbReference type="PROSITE" id="PS01159">
    <property type="entry name" value="WW_DOMAIN_1"/>
    <property type="match status" value="2"/>
</dbReference>
<evidence type="ECO:0000256" key="3">
    <source>
        <dbReference type="ARBA" id="ARBA00004906"/>
    </source>
</evidence>
<dbReference type="InterPro" id="IPR000569">
    <property type="entry name" value="HECT_dom"/>
</dbReference>
<dbReference type="SMART" id="SM00119">
    <property type="entry name" value="HECTc"/>
    <property type="match status" value="1"/>
</dbReference>
<dbReference type="PROSITE" id="PS50020">
    <property type="entry name" value="WW_DOMAIN_2"/>
    <property type="match status" value="2"/>
</dbReference>
<evidence type="ECO:0000256" key="4">
    <source>
        <dbReference type="ARBA" id="ARBA00022490"/>
    </source>
</evidence>
<dbReference type="InterPro" id="IPR001202">
    <property type="entry name" value="WW_dom"/>
</dbReference>
<dbReference type="SUPFAM" id="SSF56204">
    <property type="entry name" value="Hect, E3 ligase catalytic domain"/>
    <property type="match status" value="1"/>
</dbReference>
<dbReference type="Gene3D" id="2.20.70.10">
    <property type="match status" value="2"/>
</dbReference>
<dbReference type="Pfam" id="PF00397">
    <property type="entry name" value="WW"/>
    <property type="match status" value="1"/>
</dbReference>
<feature type="compositionally biased region" description="Polar residues" evidence="12">
    <location>
        <begin position="396"/>
        <end position="412"/>
    </location>
</feature>
<evidence type="ECO:0000256" key="2">
    <source>
        <dbReference type="ARBA" id="ARBA00004496"/>
    </source>
</evidence>
<reference evidence="15" key="2">
    <citation type="submission" date="2025-09" db="UniProtKB">
        <authorList>
            <consortium name="Ensembl"/>
        </authorList>
    </citation>
    <scope>IDENTIFICATION</scope>
</reference>
<dbReference type="Gene3D" id="3.30.2160.10">
    <property type="entry name" value="Hect, E3 ligase catalytic domain"/>
    <property type="match status" value="1"/>
</dbReference>
<organism evidence="15 16">
    <name type="scientific">Poecilia latipinna</name>
    <name type="common">sailfin molly</name>
    <dbReference type="NCBI Taxonomy" id="48699"/>
    <lineage>
        <taxon>Eukaryota</taxon>
        <taxon>Metazoa</taxon>
        <taxon>Chordata</taxon>
        <taxon>Craniata</taxon>
        <taxon>Vertebrata</taxon>
        <taxon>Euteleostomi</taxon>
        <taxon>Actinopterygii</taxon>
        <taxon>Neopterygii</taxon>
        <taxon>Teleostei</taxon>
        <taxon>Neoteleostei</taxon>
        <taxon>Acanthomorphata</taxon>
        <taxon>Ovalentaria</taxon>
        <taxon>Atherinomorphae</taxon>
        <taxon>Cyprinodontiformes</taxon>
        <taxon>Poeciliidae</taxon>
        <taxon>Poeciliinae</taxon>
        <taxon>Poecilia</taxon>
    </lineage>
</organism>
<dbReference type="FunFam" id="3.30.2410.10:FF:000002">
    <property type="entry name" value="E3 ubiquitin-protein ligase HECW2"/>
    <property type="match status" value="1"/>
</dbReference>
<evidence type="ECO:0000256" key="5">
    <source>
        <dbReference type="ARBA" id="ARBA00022553"/>
    </source>
</evidence>
<dbReference type="UniPathway" id="UPA00143"/>
<proteinExistence type="predicted"/>
<dbReference type="SUPFAM" id="SSF51045">
    <property type="entry name" value="WW domain"/>
    <property type="match status" value="2"/>
</dbReference>
<evidence type="ECO:0000256" key="1">
    <source>
        <dbReference type="ARBA" id="ARBA00000885"/>
    </source>
</evidence>
<dbReference type="PANTHER" id="PTHR11254:SF127">
    <property type="entry name" value="E3 UBIQUITIN-PROTEIN LIGASE HECW2"/>
    <property type="match status" value="1"/>
</dbReference>
<feature type="domain" description="HECT" evidence="14">
    <location>
        <begin position="468"/>
        <end position="816"/>
    </location>
</feature>
<dbReference type="Gene3D" id="3.90.1750.10">
    <property type="entry name" value="Hect, E3 ligase catalytic domains"/>
    <property type="match status" value="1"/>
</dbReference>
<dbReference type="FunFam" id="3.90.1750.10:FF:000036">
    <property type="entry name" value="E3 ubiquitin-protein ligase HECW2"/>
    <property type="match status" value="1"/>
</dbReference>
<dbReference type="CDD" id="cd00201">
    <property type="entry name" value="WW"/>
    <property type="match status" value="2"/>
</dbReference>
<dbReference type="PIRSF" id="PIRSF001569">
    <property type="entry name" value="E3_ub_ligase_SMURF1"/>
    <property type="match status" value="1"/>
</dbReference>
<dbReference type="GO" id="GO:0016567">
    <property type="term" value="P:protein ubiquitination"/>
    <property type="evidence" value="ECO:0007669"/>
    <property type="project" value="UniProtKB-UniPathway"/>
</dbReference>
<dbReference type="FunFam" id="3.90.1750.10:FF:000004">
    <property type="entry name" value="E3 ubiquitin-protein ligase HECW2 isoform X1"/>
    <property type="match status" value="1"/>
</dbReference>
<dbReference type="Pfam" id="PF00632">
    <property type="entry name" value="HECT"/>
    <property type="match status" value="1"/>
</dbReference>
<dbReference type="InterPro" id="IPR036020">
    <property type="entry name" value="WW_dom_sf"/>
</dbReference>
<dbReference type="GO" id="GO:0048814">
    <property type="term" value="P:regulation of dendrite morphogenesis"/>
    <property type="evidence" value="ECO:0007669"/>
    <property type="project" value="TreeGrafter"/>
</dbReference>
<keyword evidence="8 9" id="KW-0833">Ubl conjugation pathway</keyword>
<feature type="region of interest" description="Disordered" evidence="12">
    <location>
        <begin position="396"/>
        <end position="418"/>
    </location>
</feature>
<comment type="pathway">
    <text evidence="3 9">Protein modification; protein ubiquitination.</text>
</comment>
<feature type="region of interest" description="Disordered" evidence="12">
    <location>
        <begin position="253"/>
        <end position="300"/>
    </location>
</feature>
<evidence type="ECO:0000256" key="12">
    <source>
        <dbReference type="SAM" id="MobiDB-lite"/>
    </source>
</evidence>
<evidence type="ECO:0000259" key="13">
    <source>
        <dbReference type="PROSITE" id="PS50020"/>
    </source>
</evidence>
<evidence type="ECO:0000256" key="6">
    <source>
        <dbReference type="ARBA" id="ARBA00022679"/>
    </source>
</evidence>
<dbReference type="InterPro" id="IPR040524">
    <property type="entry name" value="HECW1_helix"/>
</dbReference>
<dbReference type="Pfam" id="PF18436">
    <property type="entry name" value="HECW1_helix"/>
    <property type="match status" value="1"/>
</dbReference>
<evidence type="ECO:0000313" key="15">
    <source>
        <dbReference type="Ensembl" id="ENSPLAP00000028454.1"/>
    </source>
</evidence>
<keyword evidence="6 9" id="KW-0808">Transferase</keyword>
<dbReference type="InterPro" id="IPR050409">
    <property type="entry name" value="E3_ubiq-protein_ligase"/>
</dbReference>
<comment type="catalytic activity">
    <reaction evidence="1 9">
        <text>S-ubiquitinyl-[E2 ubiquitin-conjugating enzyme]-L-cysteine + [acceptor protein]-L-lysine = [E2 ubiquitin-conjugating enzyme]-L-cysteine + N(6)-ubiquitinyl-[acceptor protein]-L-lysine.</text>
        <dbReference type="EC" id="2.3.2.26"/>
    </reaction>
</comment>
<feature type="compositionally biased region" description="Basic residues" evidence="12">
    <location>
        <begin position="262"/>
        <end position="271"/>
    </location>
</feature>
<protein>
    <recommendedName>
        <fullName evidence="9">E3 ubiquitin-protein ligase</fullName>
        <ecNumber evidence="9">2.3.2.26</ecNumber>
    </recommendedName>
</protein>
<dbReference type="EC" id="2.3.2.26" evidence="9"/>
<dbReference type="STRING" id="48699.ENSPLAP00000028454"/>
<sequence>GSSGERCCIFNAGATAQVYGHQSVRSLPSVRHDISRYQRVDEPLPPNWEARIDSHGRIFYVDHVNRTTTWQRPTAPPAPQTLQRSSSIQQMEQLNRRYQSIRRTITNDSRQEEQPANELLGDETDMHPSLRRENGAAQASSRSRISLLLQSPTAKFLTSPDFFTVLHSNPSAYRMFTTNTCLKHMISKVRRDAHHFERYQHNRDLVAFLNMFANKQLELPRGWEMKHDHSGKPFFVDHNCRATTFIDPRLPVQSSRPSLLSHRQHLTRQRSHSAGEVGEETHHPGPPVLPRPSSTFTSASRGQCQEVVPVAYNDKIVAFLRQPNIFEILQERQPDFSRNHVLREKVQLIRTDGVSGLTRLSGDADLVILLSLFEDEVMSYVPPHALLLPSYCQSPRGSPVSSPQNSPGTQRANARAPAPYKRDFEAKLRNFYRKLETKGYGQGPGKLKVTIRRDHLLEDAFNQIMCYSRKDLQRSKFYVSFVGEEGLDYSGPSREFFFLVSRELFNPYYGLFEYSANDTYTVQISPMSAFVDNHHEWFRFSGRILGLALIHQYLLDAFFTRPFYKAFTNMHFNCLQFFFFIVIPCDLSDLEYLDEEFHQSLQWMKDNDIEDMLDLTFTVNEEVFGQITERELKPGGGNIPVSEKNKKEYIERMVKWRIERGVVQQTESLVRGFYEVVDARLVSVFDARELELVIAGTAEIDLSDWRSNTEYRGGYHDNHIVIRWFWAAVERFNNEQRLRLLQFVTGTSSIPYEGFASLRGSNGPRRFCVEKWGKITSLPRAHTCFNRLDLPPYQSFSMLYDKLLTAVEETSTFGLE</sequence>